<gene>
    <name evidence="2" type="primary">guaA_1</name>
    <name evidence="2" type="ORF">NCTC10684_01348</name>
</gene>
<dbReference type="Gene3D" id="3.40.50.880">
    <property type="match status" value="1"/>
</dbReference>
<name>A0A380WGX6_AMIAI</name>
<dbReference type="EC" id="6.3.5.2" evidence="2"/>
<dbReference type="CDD" id="cd01741">
    <property type="entry name" value="GATase1_1"/>
    <property type="match status" value="1"/>
</dbReference>
<proteinExistence type="predicted"/>
<feature type="domain" description="Glutamine amidotransferase" evidence="1">
    <location>
        <begin position="23"/>
        <end position="184"/>
    </location>
</feature>
<dbReference type="OrthoDB" id="9794816at2"/>
<dbReference type="EMBL" id="UFSM01000001">
    <property type="protein sequence ID" value="SUU88141.1"/>
    <property type="molecule type" value="Genomic_DNA"/>
</dbReference>
<dbReference type="RefSeq" id="WP_115730522.1">
    <property type="nucleotide sequence ID" value="NZ_BAAAVY010000010.1"/>
</dbReference>
<evidence type="ECO:0000259" key="1">
    <source>
        <dbReference type="Pfam" id="PF00117"/>
    </source>
</evidence>
<dbReference type="PANTHER" id="PTHR42695:SF5">
    <property type="entry name" value="GLUTAMINE AMIDOTRANSFERASE YLR126C-RELATED"/>
    <property type="match status" value="1"/>
</dbReference>
<dbReference type="PROSITE" id="PS51273">
    <property type="entry name" value="GATASE_TYPE_1"/>
    <property type="match status" value="1"/>
</dbReference>
<dbReference type="GO" id="GO:0003922">
    <property type="term" value="F:GMP synthase (glutamine-hydrolyzing) activity"/>
    <property type="evidence" value="ECO:0007669"/>
    <property type="project" value="UniProtKB-EC"/>
</dbReference>
<dbReference type="AlphaFoldDB" id="A0A380WGX6"/>
<dbReference type="InterPro" id="IPR044992">
    <property type="entry name" value="ChyE-like"/>
</dbReference>
<organism evidence="2 3">
    <name type="scientific">Aminobacter aminovorans</name>
    <name type="common">Chelatobacter heintzii</name>
    <dbReference type="NCBI Taxonomy" id="83263"/>
    <lineage>
        <taxon>Bacteria</taxon>
        <taxon>Pseudomonadati</taxon>
        <taxon>Pseudomonadota</taxon>
        <taxon>Alphaproteobacteria</taxon>
        <taxon>Hyphomicrobiales</taxon>
        <taxon>Phyllobacteriaceae</taxon>
        <taxon>Aminobacter</taxon>
    </lineage>
</organism>
<dbReference type="Pfam" id="PF00117">
    <property type="entry name" value="GATase"/>
    <property type="match status" value="1"/>
</dbReference>
<evidence type="ECO:0000313" key="3">
    <source>
        <dbReference type="Proteomes" id="UP000254701"/>
    </source>
</evidence>
<dbReference type="Proteomes" id="UP000254701">
    <property type="component" value="Unassembled WGS sequence"/>
</dbReference>
<dbReference type="PANTHER" id="PTHR42695">
    <property type="entry name" value="GLUTAMINE AMIDOTRANSFERASE YLR126C-RELATED"/>
    <property type="match status" value="1"/>
</dbReference>
<reference evidence="2 3" key="1">
    <citation type="submission" date="2018-06" db="EMBL/GenBank/DDBJ databases">
        <authorList>
            <consortium name="Pathogen Informatics"/>
            <person name="Doyle S."/>
        </authorList>
    </citation>
    <scope>NUCLEOTIDE SEQUENCE [LARGE SCALE GENOMIC DNA]</scope>
    <source>
        <strain evidence="2 3">NCTC10684</strain>
    </source>
</reference>
<evidence type="ECO:0000313" key="2">
    <source>
        <dbReference type="EMBL" id="SUU88141.1"/>
    </source>
</evidence>
<sequence>MKILVFQHLRVEHSGIFADFWREAGHSEHIVELNEGEAIPDLDSFDMLAVMGGPMDVWQEDAHPWLKPDKAAIRRWVRELERPYLGICLGHQLLADALGGKVGLMKAPEVGLATVELTKAGRADRLFDGVAPAIETLQWHSAEVSMLPEGGEVLAANAACPIQAMRVGQNAYGFQYHMEITERTVGEWSQISEYAASLEQALGADEAGRLAQTVAPHLPAFRKTARLINDNFFVTIGC</sequence>
<dbReference type="InterPro" id="IPR029062">
    <property type="entry name" value="Class_I_gatase-like"/>
</dbReference>
<accession>A0A380WGX6</accession>
<protein>
    <submittedName>
        <fullName evidence="2">GMP synthase [glutamine-hydrolyzing]</fullName>
        <ecNumber evidence="2">6.3.5.2</ecNumber>
    </submittedName>
</protein>
<dbReference type="SUPFAM" id="SSF52317">
    <property type="entry name" value="Class I glutamine amidotransferase-like"/>
    <property type="match status" value="1"/>
</dbReference>
<dbReference type="InterPro" id="IPR017926">
    <property type="entry name" value="GATASE"/>
</dbReference>
<keyword evidence="2" id="KW-0436">Ligase</keyword>
<dbReference type="GO" id="GO:0005829">
    <property type="term" value="C:cytosol"/>
    <property type="evidence" value="ECO:0007669"/>
    <property type="project" value="TreeGrafter"/>
</dbReference>